<name>K0ICH5_NITGG</name>
<evidence type="ECO:0000313" key="1">
    <source>
        <dbReference type="EMBL" id="AFU57285.1"/>
    </source>
</evidence>
<dbReference type="HOGENOM" id="CLU_2327341_0_0_2"/>
<sequence length="98" mass="11038">MSVIKFRIPPGFNIKGKGTFFDSDEVRRRLKGKYPQMADETKKAQYVLGAITYDDTTGLVTIEINTPNTALMTEGQKQTIKNEIASWVEFMGWEADSA</sequence>
<proteinExistence type="predicted"/>
<evidence type="ECO:0000313" key="2">
    <source>
        <dbReference type="Proteomes" id="UP000008037"/>
    </source>
</evidence>
<dbReference type="EMBL" id="CP002408">
    <property type="protein sequence ID" value="AFU57285.1"/>
    <property type="molecule type" value="Genomic_DNA"/>
</dbReference>
<dbReference type="GeneID" id="41583703"/>
<accession>K0ICH5</accession>
<dbReference type="BioCyc" id="CNIT1237085:G1324-337-MONOMER"/>
<dbReference type="KEGG" id="nga:Ngar_c03370"/>
<dbReference type="Proteomes" id="UP000008037">
    <property type="component" value="Chromosome"/>
</dbReference>
<dbReference type="RefSeq" id="WP_015017857.1">
    <property type="nucleotide sequence ID" value="NC_018719.1"/>
</dbReference>
<reference evidence="1 2" key="1">
    <citation type="journal article" date="2012" name="Environ. Microbiol.">
        <title>The genome of the ammonia-oxidizing Candidatus Nitrososphaera gargensis: insights into metabolic versatility and environmental adaptations.</title>
        <authorList>
            <person name="Spang A."/>
            <person name="Poehlein A."/>
            <person name="Offre P."/>
            <person name="Zumbragel S."/>
            <person name="Haider S."/>
            <person name="Rychlik N."/>
            <person name="Nowka B."/>
            <person name="Schmeisser C."/>
            <person name="Lebedeva E.V."/>
            <person name="Rattei T."/>
            <person name="Bohm C."/>
            <person name="Schmid M."/>
            <person name="Galushko A."/>
            <person name="Hatzenpichler R."/>
            <person name="Weinmaier T."/>
            <person name="Daniel R."/>
            <person name="Schleper C."/>
            <person name="Spieck E."/>
            <person name="Streit W."/>
            <person name="Wagner M."/>
        </authorList>
    </citation>
    <scope>NUCLEOTIDE SEQUENCE [LARGE SCALE GENOMIC DNA]</scope>
    <source>
        <strain evidence="2">Ga9.2</strain>
    </source>
</reference>
<keyword evidence="2" id="KW-1185">Reference proteome</keyword>
<dbReference type="AlphaFoldDB" id="K0ICH5"/>
<dbReference type="InParanoid" id="K0ICH5"/>
<dbReference type="STRING" id="1237085.Ngar_c03370"/>
<protein>
    <submittedName>
        <fullName evidence="1">Uncharacterized protein</fullName>
    </submittedName>
</protein>
<organism evidence="1 2">
    <name type="scientific">Nitrososphaera gargensis (strain Ga9.2)</name>
    <dbReference type="NCBI Taxonomy" id="1237085"/>
    <lineage>
        <taxon>Archaea</taxon>
        <taxon>Nitrososphaerota</taxon>
        <taxon>Nitrososphaeria</taxon>
        <taxon>Nitrososphaerales</taxon>
        <taxon>Nitrososphaeraceae</taxon>
        <taxon>Nitrososphaera</taxon>
    </lineage>
</organism>
<gene>
    <name evidence="1" type="ordered locus">Ngar_c03370</name>
</gene>